<feature type="domain" description="Pyrroline-5-carboxylate reductase dimerisation" evidence="7">
    <location>
        <begin position="176"/>
        <end position="280"/>
    </location>
</feature>
<dbReference type="InterPro" id="IPR008927">
    <property type="entry name" value="6-PGluconate_DH-like_C_sf"/>
</dbReference>
<comment type="similarity">
    <text evidence="1 5">Belongs to the pyrroline-5-carboxylate reductase family.</text>
</comment>
<dbReference type="Proteomes" id="UP000189513">
    <property type="component" value="Unassembled WGS sequence"/>
</dbReference>
<dbReference type="Gene3D" id="1.10.3730.10">
    <property type="entry name" value="ProC C-terminal domain-like"/>
    <property type="match status" value="1"/>
</dbReference>
<evidence type="ECO:0000313" key="9">
    <source>
        <dbReference type="Proteomes" id="UP000189513"/>
    </source>
</evidence>
<dbReference type="GO" id="GO:0004735">
    <property type="term" value="F:pyrroline-5-carboxylate reductase activity"/>
    <property type="evidence" value="ECO:0007669"/>
    <property type="project" value="UniProtKB-EC"/>
</dbReference>
<dbReference type="InterPro" id="IPR053790">
    <property type="entry name" value="P5CR-like_CS"/>
</dbReference>
<dbReference type="OMA" id="VWAVKPQ"/>
<keyword evidence="9" id="KW-1185">Reference proteome</keyword>
<proteinExistence type="inferred from homology"/>
<evidence type="ECO:0000259" key="7">
    <source>
        <dbReference type="Pfam" id="PF14748"/>
    </source>
</evidence>
<dbReference type="PANTHER" id="PTHR11645:SF0">
    <property type="entry name" value="PYRROLINE-5-CARBOXYLATE REDUCTASE 3"/>
    <property type="match status" value="1"/>
</dbReference>
<dbReference type="GO" id="GO:0055129">
    <property type="term" value="P:L-proline biosynthetic process"/>
    <property type="evidence" value="ECO:0007669"/>
    <property type="project" value="UniProtKB-UniPathway"/>
</dbReference>
<evidence type="ECO:0000259" key="6">
    <source>
        <dbReference type="Pfam" id="PF03807"/>
    </source>
</evidence>
<evidence type="ECO:0000256" key="5">
    <source>
        <dbReference type="RuleBase" id="RU003903"/>
    </source>
</evidence>
<dbReference type="AlphaFoldDB" id="A0A1V2L239"/>
<feature type="binding site" evidence="4">
    <location>
        <position position="74"/>
    </location>
    <ligand>
        <name>NADPH</name>
        <dbReference type="ChEBI" id="CHEBI:57783"/>
    </ligand>
</feature>
<keyword evidence="5" id="KW-0028">Amino-acid biosynthesis</keyword>
<evidence type="ECO:0000256" key="1">
    <source>
        <dbReference type="ARBA" id="ARBA00005525"/>
    </source>
</evidence>
<dbReference type="UniPathway" id="UPA00098">
    <property type="reaction ID" value="UER00361"/>
</dbReference>
<dbReference type="STRING" id="36022.A0A1V2L239"/>
<reference evidence="9" key="1">
    <citation type="journal article" date="2017" name="Genome Announc.">
        <title>Genome sequences of Cyberlindnera fabianii 65, Pichia kudriavzevii 129, and Saccharomyces cerevisiae 131 isolated from fermented masau fruits in Zimbabwe.</title>
        <authorList>
            <person name="van Rijswijck I.M.H."/>
            <person name="Derks M.F.L."/>
            <person name="Abee T."/>
            <person name="de Ridder D."/>
            <person name="Smid E.J."/>
        </authorList>
    </citation>
    <scope>NUCLEOTIDE SEQUENCE [LARGE SCALE GENOMIC DNA]</scope>
    <source>
        <strain evidence="9">65</strain>
    </source>
</reference>
<dbReference type="SUPFAM" id="SSF48179">
    <property type="entry name" value="6-phosphogluconate dehydrogenase C-terminal domain-like"/>
    <property type="match status" value="1"/>
</dbReference>
<comment type="catalytic activity">
    <reaction evidence="5">
        <text>L-proline + NADP(+) = (S)-1-pyrroline-5-carboxylate + NADPH + 2 H(+)</text>
        <dbReference type="Rhea" id="RHEA:14109"/>
        <dbReference type="ChEBI" id="CHEBI:15378"/>
        <dbReference type="ChEBI" id="CHEBI:17388"/>
        <dbReference type="ChEBI" id="CHEBI:57783"/>
        <dbReference type="ChEBI" id="CHEBI:58349"/>
        <dbReference type="ChEBI" id="CHEBI:60039"/>
        <dbReference type="EC" id="1.5.1.2"/>
    </reaction>
</comment>
<dbReference type="SUPFAM" id="SSF51735">
    <property type="entry name" value="NAD(P)-binding Rossmann-fold domains"/>
    <property type="match status" value="1"/>
</dbReference>
<evidence type="ECO:0000256" key="3">
    <source>
        <dbReference type="ARBA" id="ARBA00023002"/>
    </source>
</evidence>
<feature type="domain" description="Pyrroline-5-carboxylate reductase catalytic N-terminal" evidence="6">
    <location>
        <begin position="11"/>
        <end position="116"/>
    </location>
</feature>
<sequence>MGYEQGKPYTLTVLGCGTIGQAFLSAYLSAPKAETAPKKVIACVNSESSAKKLSEIYKATENIDFEVSFGDESNAKAVEQSQVIVVGTKPYLTEKVLSACKSNIYSDDLLISLVAGWTIEQFSTYAPKVSRVMTNTPAKFQYGTAVVANSSAVTEAERQLILDLVGPIGKVVELPEKNMDAATALVGSGPAFVLLMLESLMEAGVAMGIPLKESKECAIKVLEGTAKMAEITGTHPAELKHQVCTPAGTTIAGIVEMESNGVKSGIIKGVCAAAARASELGKK</sequence>
<dbReference type="EC" id="1.5.1.2" evidence="5"/>
<dbReference type="VEuPathDB" id="FungiDB:BON22_4320"/>
<dbReference type="PANTHER" id="PTHR11645">
    <property type="entry name" value="PYRROLINE-5-CARBOXYLATE REDUCTASE"/>
    <property type="match status" value="1"/>
</dbReference>
<comment type="caution">
    <text evidence="8">The sequence shown here is derived from an EMBL/GenBank/DDBJ whole genome shotgun (WGS) entry which is preliminary data.</text>
</comment>
<keyword evidence="5" id="KW-0641">Proline biosynthesis</keyword>
<dbReference type="NCBIfam" id="TIGR00112">
    <property type="entry name" value="proC"/>
    <property type="match status" value="1"/>
</dbReference>
<accession>A0A1V2L239</accession>
<dbReference type="InterPro" id="IPR000304">
    <property type="entry name" value="Pyrroline-COOH_reductase"/>
</dbReference>
<organism evidence="8 9">
    <name type="scientific">Cyberlindnera fabianii</name>
    <name type="common">Yeast</name>
    <name type="synonym">Hansenula fabianii</name>
    <dbReference type="NCBI Taxonomy" id="36022"/>
    <lineage>
        <taxon>Eukaryota</taxon>
        <taxon>Fungi</taxon>
        <taxon>Dikarya</taxon>
        <taxon>Ascomycota</taxon>
        <taxon>Saccharomycotina</taxon>
        <taxon>Saccharomycetes</taxon>
        <taxon>Phaffomycetales</taxon>
        <taxon>Phaffomycetaceae</taxon>
        <taxon>Cyberlindnera</taxon>
    </lineage>
</organism>
<comment type="pathway">
    <text evidence="5">Amino-acid biosynthesis; L-proline biosynthesis; L-proline from L-glutamate 5-semialdehyde: step 1/1.</text>
</comment>
<evidence type="ECO:0000313" key="8">
    <source>
        <dbReference type="EMBL" id="ONH65962.1"/>
    </source>
</evidence>
<dbReference type="InterPro" id="IPR036291">
    <property type="entry name" value="NAD(P)-bd_dom_sf"/>
</dbReference>
<gene>
    <name evidence="8" type="ORF">BON22_4320</name>
</gene>
<dbReference type="InterPro" id="IPR028939">
    <property type="entry name" value="P5C_Rdtase_cat_N"/>
</dbReference>
<dbReference type="HAMAP" id="MF_01925">
    <property type="entry name" value="P5C_reductase"/>
    <property type="match status" value="1"/>
</dbReference>
<dbReference type="InterPro" id="IPR029036">
    <property type="entry name" value="P5CR_dimer"/>
</dbReference>
<keyword evidence="2 4" id="KW-0521">NADP</keyword>
<dbReference type="PIRSF" id="PIRSF000193">
    <property type="entry name" value="Pyrrol-5-carb_rd"/>
    <property type="match status" value="1"/>
</dbReference>
<evidence type="ECO:0000256" key="2">
    <source>
        <dbReference type="ARBA" id="ARBA00022857"/>
    </source>
</evidence>
<protein>
    <recommendedName>
        <fullName evidence="5">Pyrroline-5-carboxylate reductase</fullName>
        <ecNumber evidence="5">1.5.1.2</ecNumber>
    </recommendedName>
</protein>
<dbReference type="Pfam" id="PF03807">
    <property type="entry name" value="F420_oxidored"/>
    <property type="match status" value="1"/>
</dbReference>
<dbReference type="FunFam" id="1.10.3730.10:FF:000001">
    <property type="entry name" value="Pyrroline-5-carboxylate reductase"/>
    <property type="match status" value="1"/>
</dbReference>
<dbReference type="PROSITE" id="PS00521">
    <property type="entry name" value="P5CR"/>
    <property type="match status" value="1"/>
</dbReference>
<name>A0A1V2L239_CYBFA</name>
<dbReference type="Gene3D" id="3.40.50.720">
    <property type="entry name" value="NAD(P)-binding Rossmann-like Domain"/>
    <property type="match status" value="1"/>
</dbReference>
<evidence type="ECO:0000256" key="4">
    <source>
        <dbReference type="PIRSR" id="PIRSR000193-1"/>
    </source>
</evidence>
<keyword evidence="3 5" id="KW-0560">Oxidoreductase</keyword>
<dbReference type="Pfam" id="PF14748">
    <property type="entry name" value="P5CR_dimer"/>
    <property type="match status" value="1"/>
</dbReference>
<dbReference type="EMBL" id="MPUK01000009">
    <property type="protein sequence ID" value="ONH65962.1"/>
    <property type="molecule type" value="Genomic_DNA"/>
</dbReference>